<evidence type="ECO:0000313" key="3">
    <source>
        <dbReference type="EMBL" id="MVQ44772.1"/>
    </source>
</evidence>
<dbReference type="PaxDb" id="166486-ERS852572_01067"/>
<evidence type="ECO:0000313" key="8">
    <source>
        <dbReference type="Proteomes" id="UP000284465"/>
    </source>
</evidence>
<evidence type="ECO:0000313" key="5">
    <source>
        <dbReference type="EMBL" id="RHG29656.1"/>
    </source>
</evidence>
<evidence type="ECO:0000313" key="1">
    <source>
        <dbReference type="EMBL" id="CUM91429.1"/>
    </source>
</evidence>
<dbReference type="AlphaFoldDB" id="A0A173SP22"/>
<dbReference type="Proteomes" id="UP000478483">
    <property type="component" value="Unassembled WGS sequence"/>
</dbReference>
<evidence type="ECO:0000313" key="9">
    <source>
        <dbReference type="Proteomes" id="UP000478483"/>
    </source>
</evidence>
<dbReference type="EMBL" id="QRID01000004">
    <property type="protein sequence ID" value="RHG29656.1"/>
    <property type="molecule type" value="Genomic_DNA"/>
</dbReference>
<dbReference type="EMBL" id="CYXZ01000007">
    <property type="protein sequence ID" value="CUM91429.1"/>
    <property type="molecule type" value="Genomic_DNA"/>
</dbReference>
<accession>A0A173SP22</accession>
<evidence type="ECO:0008006" key="11">
    <source>
        <dbReference type="Google" id="ProtNLM"/>
    </source>
</evidence>
<dbReference type="Proteomes" id="UP000284051">
    <property type="component" value="Unassembled WGS sequence"/>
</dbReference>
<dbReference type="Proteomes" id="UP000284465">
    <property type="component" value="Unassembled WGS sequence"/>
</dbReference>
<dbReference type="Proteomes" id="UP000479531">
    <property type="component" value="Unassembled WGS sequence"/>
</dbReference>
<dbReference type="GeneID" id="61433065"/>
<reference evidence="1 6" key="1">
    <citation type="submission" date="2015-09" db="EMBL/GenBank/DDBJ databases">
        <authorList>
            <consortium name="Pathogen Informatics"/>
        </authorList>
    </citation>
    <scope>NUCLEOTIDE SEQUENCE [LARGE SCALE GENOMIC DNA]</scope>
    <source>
        <strain evidence="1 6">2789STDY5834960</strain>
    </source>
</reference>
<protein>
    <recommendedName>
        <fullName evidence="11">YolD-like protein</fullName>
    </recommendedName>
</protein>
<proteinExistence type="predicted"/>
<evidence type="ECO:0000313" key="6">
    <source>
        <dbReference type="Proteomes" id="UP000095350"/>
    </source>
</evidence>
<dbReference type="STRING" id="166486.ERS852572_01067"/>
<evidence type="ECO:0000313" key="10">
    <source>
        <dbReference type="Proteomes" id="UP000479531"/>
    </source>
</evidence>
<evidence type="ECO:0000313" key="2">
    <source>
        <dbReference type="EMBL" id="MTR84027.1"/>
    </source>
</evidence>
<dbReference type="EMBL" id="WNAJ01000002">
    <property type="protein sequence ID" value="MTR84027.1"/>
    <property type="molecule type" value="Genomic_DNA"/>
</dbReference>
<reference evidence="7 8" key="2">
    <citation type="submission" date="2018-08" db="EMBL/GenBank/DDBJ databases">
        <title>A genome reference for cultivated species of the human gut microbiota.</title>
        <authorList>
            <person name="Zou Y."/>
            <person name="Xue W."/>
            <person name="Luo G."/>
        </authorList>
    </citation>
    <scope>NUCLEOTIDE SEQUENCE [LARGE SCALE GENOMIC DNA]</scope>
    <source>
        <strain evidence="5 7">AM22-21LB</strain>
        <strain evidence="4 8">AM43-11</strain>
    </source>
</reference>
<dbReference type="RefSeq" id="WP_006858747.1">
    <property type="nucleotide sequence ID" value="NZ_CABIYH010000007.1"/>
</dbReference>
<dbReference type="OrthoDB" id="361760at2"/>
<gene>
    <name evidence="5" type="ORF">DW264_05520</name>
    <name evidence="4" type="ORF">DW927_06725</name>
    <name evidence="1" type="ORF">ERS852572_01067</name>
    <name evidence="3" type="ORF">GCK47_03345</name>
    <name evidence="2" type="ORF">GMD50_02950</name>
</gene>
<reference evidence="3 10" key="4">
    <citation type="submission" date="2019-10" db="EMBL/GenBank/DDBJ databases">
        <title>Roseburia spp. ameliorate alcoholic fatty liver via restoration of gut barrier function.</title>
        <authorList>
            <person name="Seo B."/>
            <person name="Ko G."/>
        </authorList>
    </citation>
    <scope>NUCLEOTIDE SEQUENCE [LARGE SCALE GENOMIC DNA]</scope>
    <source>
        <strain evidence="3 10">SNUG30017</strain>
    </source>
</reference>
<organism evidence="1 6">
    <name type="scientific">Roseburia intestinalis</name>
    <dbReference type="NCBI Taxonomy" id="166486"/>
    <lineage>
        <taxon>Bacteria</taxon>
        <taxon>Bacillati</taxon>
        <taxon>Bacillota</taxon>
        <taxon>Clostridia</taxon>
        <taxon>Lachnospirales</taxon>
        <taxon>Lachnospiraceae</taxon>
        <taxon>Roseburia</taxon>
    </lineage>
</organism>
<dbReference type="Proteomes" id="UP000095350">
    <property type="component" value="Unassembled WGS sequence"/>
</dbReference>
<evidence type="ECO:0000313" key="7">
    <source>
        <dbReference type="Proteomes" id="UP000284051"/>
    </source>
</evidence>
<reference evidence="2 9" key="3">
    <citation type="journal article" date="2019" name="Nat. Med.">
        <title>A library of human gut bacterial isolates paired with longitudinal multiomics data enables mechanistic microbiome research.</title>
        <authorList>
            <person name="Poyet M."/>
            <person name="Groussin M."/>
            <person name="Gibbons S.M."/>
            <person name="Avila-Pacheco J."/>
            <person name="Jiang X."/>
            <person name="Kearney S.M."/>
            <person name="Perrotta A.R."/>
            <person name="Berdy B."/>
            <person name="Zhao S."/>
            <person name="Lieberman T.D."/>
            <person name="Swanson P.K."/>
            <person name="Smith M."/>
            <person name="Roesemann S."/>
            <person name="Alexander J.E."/>
            <person name="Rich S.A."/>
            <person name="Livny J."/>
            <person name="Vlamakis H."/>
            <person name="Clish C."/>
            <person name="Bullock K."/>
            <person name="Deik A."/>
            <person name="Scott J."/>
            <person name="Pierce K.A."/>
            <person name="Xavier R.J."/>
            <person name="Alm E.J."/>
        </authorList>
    </citation>
    <scope>NUCLEOTIDE SEQUENCE [LARGE SCALE GENOMIC DNA]</scope>
    <source>
        <strain evidence="2 9">BIOML-A1</strain>
    </source>
</reference>
<name>A0A173SP22_9FIRM</name>
<dbReference type="EMBL" id="QSFP01000005">
    <property type="protein sequence ID" value="RHA68409.1"/>
    <property type="molecule type" value="Genomic_DNA"/>
</dbReference>
<evidence type="ECO:0000313" key="4">
    <source>
        <dbReference type="EMBL" id="RHA68409.1"/>
    </source>
</evidence>
<dbReference type="EMBL" id="WGGT01000002">
    <property type="protein sequence ID" value="MVQ44772.1"/>
    <property type="molecule type" value="Genomic_DNA"/>
</dbReference>
<sequence>MKGKNIFQEKETHKYDDIIHLPHHVSTKHPQMALSDRAAQFSPFAALTGHEDSIRETARRTEAFLELDEDKKEQLDEKMHVLQEYFSEKPEIMVTYFVPDEKKAGGAYVTHRGRIRKIDTYLRRLLFEDGTEVHMQYIFEMDGEIFGDTE</sequence>